<dbReference type="EMBL" id="MU070304">
    <property type="protein sequence ID" value="KAF5828435.1"/>
    <property type="molecule type" value="Genomic_DNA"/>
</dbReference>
<dbReference type="InterPro" id="IPR043502">
    <property type="entry name" value="DNA/RNA_pol_sf"/>
</dbReference>
<feature type="domain" description="DNA-directed DNA polymerase family A palm" evidence="1">
    <location>
        <begin position="91"/>
        <end position="159"/>
    </location>
</feature>
<accession>A0ABQ7G1F6</accession>
<proteinExistence type="predicted"/>
<dbReference type="InterPro" id="IPR002298">
    <property type="entry name" value="DNA_polymerase_A"/>
</dbReference>
<comment type="caution">
    <text evidence="2">The sequence shown here is derived from an EMBL/GenBank/DDBJ whole genome shotgun (WGS) entry which is preliminary data.</text>
</comment>
<evidence type="ECO:0000313" key="3">
    <source>
        <dbReference type="Proteomes" id="UP000815325"/>
    </source>
</evidence>
<dbReference type="PANTHER" id="PTHR10133:SF62">
    <property type="entry name" value="DNA POLYMERASE THETA"/>
    <property type="match status" value="1"/>
</dbReference>
<dbReference type="InterPro" id="IPR001098">
    <property type="entry name" value="DNA-dir_DNA_pol_A_palm_dom"/>
</dbReference>
<dbReference type="PANTHER" id="PTHR10133">
    <property type="entry name" value="DNA POLYMERASE I"/>
    <property type="match status" value="1"/>
</dbReference>
<protein>
    <recommendedName>
        <fullName evidence="1">DNA-directed DNA polymerase family A palm domain-containing protein</fullName>
    </recommendedName>
</protein>
<evidence type="ECO:0000259" key="1">
    <source>
        <dbReference type="Pfam" id="PF00476"/>
    </source>
</evidence>
<dbReference type="Gene3D" id="3.30.70.370">
    <property type="match status" value="1"/>
</dbReference>
<dbReference type="Pfam" id="PF00476">
    <property type="entry name" value="DNA_pol_A"/>
    <property type="match status" value="1"/>
</dbReference>
<dbReference type="Proteomes" id="UP000815325">
    <property type="component" value="Unassembled WGS sequence"/>
</dbReference>
<evidence type="ECO:0000313" key="2">
    <source>
        <dbReference type="EMBL" id="KAF5828435.1"/>
    </source>
</evidence>
<name>A0ABQ7G1F6_DUNSA</name>
<dbReference type="SUPFAM" id="SSF56672">
    <property type="entry name" value="DNA/RNA polymerases"/>
    <property type="match status" value="1"/>
</dbReference>
<gene>
    <name evidence="2" type="ORF">DUNSADRAFT_17613</name>
</gene>
<sequence>MLGCLRAEAWMDGRLETLFHADHDFCGAVMTLHWALGCAQEGSLDGMLRTLLSQDLNADRIISNAKAALRAQAAGKGLSGNTSSTVSMGSTLTRLRGQFDQAGTATGRLTMDNPNLQTVPKPIEYELEGPNGGKIHFNMRAAFVASPGHVLLAVDYCQVCFAHPLGKLRFMFIL</sequence>
<reference evidence="2" key="1">
    <citation type="submission" date="2017-08" db="EMBL/GenBank/DDBJ databases">
        <authorList>
            <person name="Polle J.E."/>
            <person name="Barry K."/>
            <person name="Cushman J."/>
            <person name="Schmutz J."/>
            <person name="Tran D."/>
            <person name="Hathwaick L.T."/>
            <person name="Yim W.C."/>
            <person name="Jenkins J."/>
            <person name="Mckie-Krisberg Z.M."/>
            <person name="Prochnik S."/>
            <person name="Lindquist E."/>
            <person name="Dockter R.B."/>
            <person name="Adam C."/>
            <person name="Molina H."/>
            <person name="Bunkerborg J."/>
            <person name="Jin E."/>
            <person name="Buchheim M."/>
            <person name="Magnuson J."/>
        </authorList>
    </citation>
    <scope>NUCLEOTIDE SEQUENCE</scope>
    <source>
        <strain evidence="2">CCAP 19/18</strain>
    </source>
</reference>
<organism evidence="2 3">
    <name type="scientific">Dunaliella salina</name>
    <name type="common">Green alga</name>
    <name type="synonym">Protococcus salinus</name>
    <dbReference type="NCBI Taxonomy" id="3046"/>
    <lineage>
        <taxon>Eukaryota</taxon>
        <taxon>Viridiplantae</taxon>
        <taxon>Chlorophyta</taxon>
        <taxon>core chlorophytes</taxon>
        <taxon>Chlorophyceae</taxon>
        <taxon>CS clade</taxon>
        <taxon>Chlamydomonadales</taxon>
        <taxon>Dunaliellaceae</taxon>
        <taxon>Dunaliella</taxon>
    </lineage>
</organism>
<keyword evidence="3" id="KW-1185">Reference proteome</keyword>